<protein>
    <submittedName>
        <fullName evidence="3">Alpha/beta hydrolase</fullName>
    </submittedName>
</protein>
<organism evidence="3 4">
    <name type="scientific">Paenarthrobacter aromaticivorans</name>
    <dbReference type="NCBI Taxonomy" id="2849150"/>
    <lineage>
        <taxon>Bacteria</taxon>
        <taxon>Bacillati</taxon>
        <taxon>Actinomycetota</taxon>
        <taxon>Actinomycetes</taxon>
        <taxon>Micrococcales</taxon>
        <taxon>Micrococcaceae</taxon>
        <taxon>Paenarthrobacter</taxon>
    </lineage>
</organism>
<dbReference type="PANTHER" id="PTHR48081">
    <property type="entry name" value="AB HYDROLASE SUPERFAMILY PROTEIN C4A8.06C"/>
    <property type="match status" value="1"/>
</dbReference>
<evidence type="ECO:0000256" key="1">
    <source>
        <dbReference type="ARBA" id="ARBA00022801"/>
    </source>
</evidence>
<dbReference type="InterPro" id="IPR050300">
    <property type="entry name" value="GDXG_lipolytic_enzyme"/>
</dbReference>
<gene>
    <name evidence="3" type="ORF">KSW38_04835</name>
</gene>
<sequence length="327" mass="34728">MSNLKSALYYDPTAMFEVDSRDVEYLNVDGVTLVATVFQPRGQGPFPMLIDVHGGGWRLFSRTRQRPIDLELASHGIVVVSLDFRQAPPTSTFTRVDGPHAPYPATFSDVNYGIRWFKAHAAEFNANAEGVGALGVSSGAHNVLVNAMLGHEAPFTATTLPNAVSVDASLAYIVCSGSPVDLVDMMVDANVTEAAPGIEVGEPDFYGLHEYFGGVKEVTALSPLHIVSSRTDIATPPLLLIHGDADDMGGVSTDRQVAFAGAYAKAGGIVELAIYPDAPHIFLNRGLAPESENLVRALAGIAGFIQRQLAYTDQPFNPVAGSATDTV</sequence>
<dbReference type="Pfam" id="PF20434">
    <property type="entry name" value="BD-FAE"/>
    <property type="match status" value="1"/>
</dbReference>
<reference evidence="3 4" key="1">
    <citation type="submission" date="2021-06" db="EMBL/GenBank/DDBJ databases">
        <authorList>
            <person name="Jeong J.W."/>
        </authorList>
    </citation>
    <scope>NUCLEOTIDE SEQUENCE [LARGE SCALE GENOMIC DNA]</scope>
    <source>
        <strain evidence="3 4">MMS21-TAE1-1</strain>
    </source>
</reference>
<dbReference type="RefSeq" id="WP_216923327.1">
    <property type="nucleotide sequence ID" value="NZ_JAHOPC010000002.1"/>
</dbReference>
<evidence type="ECO:0000313" key="3">
    <source>
        <dbReference type="EMBL" id="MBU8865613.1"/>
    </source>
</evidence>
<dbReference type="EMBL" id="JAHOPC010000002">
    <property type="protein sequence ID" value="MBU8865613.1"/>
    <property type="molecule type" value="Genomic_DNA"/>
</dbReference>
<dbReference type="InterPro" id="IPR049492">
    <property type="entry name" value="BD-FAE-like_dom"/>
</dbReference>
<dbReference type="Proteomes" id="UP000824166">
    <property type="component" value="Unassembled WGS sequence"/>
</dbReference>
<keyword evidence="4" id="KW-1185">Reference proteome</keyword>
<evidence type="ECO:0000259" key="2">
    <source>
        <dbReference type="Pfam" id="PF20434"/>
    </source>
</evidence>
<accession>A0ABS6I458</accession>
<feature type="domain" description="BD-FAE-like" evidence="2">
    <location>
        <begin position="41"/>
        <end position="248"/>
    </location>
</feature>
<name>A0ABS6I458_9MICC</name>
<dbReference type="GO" id="GO:0016787">
    <property type="term" value="F:hydrolase activity"/>
    <property type="evidence" value="ECO:0007669"/>
    <property type="project" value="UniProtKB-KW"/>
</dbReference>
<proteinExistence type="predicted"/>
<comment type="caution">
    <text evidence="3">The sequence shown here is derived from an EMBL/GenBank/DDBJ whole genome shotgun (WGS) entry which is preliminary data.</text>
</comment>
<evidence type="ECO:0000313" key="4">
    <source>
        <dbReference type="Proteomes" id="UP000824166"/>
    </source>
</evidence>
<keyword evidence="1 3" id="KW-0378">Hydrolase</keyword>